<feature type="compositionally biased region" description="Low complexity" evidence="2">
    <location>
        <begin position="8"/>
        <end position="26"/>
    </location>
</feature>
<dbReference type="InterPro" id="IPR016159">
    <property type="entry name" value="Cullin_repeat-like_dom_sf"/>
</dbReference>
<proteinExistence type="inferred from homology"/>
<dbReference type="InterPro" id="IPR001373">
    <property type="entry name" value="Cullin_N"/>
</dbReference>
<dbReference type="GO" id="GO:0006511">
    <property type="term" value="P:ubiquitin-dependent protein catabolic process"/>
    <property type="evidence" value="ECO:0007669"/>
    <property type="project" value="InterPro"/>
</dbReference>
<name>A0AAN7LXH8_TRANT</name>
<dbReference type="GO" id="GO:0031625">
    <property type="term" value="F:ubiquitin protein ligase binding"/>
    <property type="evidence" value="ECO:0007669"/>
    <property type="project" value="InterPro"/>
</dbReference>
<feature type="region of interest" description="Disordered" evidence="2">
    <location>
        <begin position="59"/>
        <end position="98"/>
    </location>
</feature>
<evidence type="ECO:0000259" key="3">
    <source>
        <dbReference type="Pfam" id="PF00888"/>
    </source>
</evidence>
<comment type="similarity">
    <text evidence="1">Belongs to the cullin family.</text>
</comment>
<organism evidence="4 5">
    <name type="scientific">Trapa natans</name>
    <name type="common">Water chestnut</name>
    <dbReference type="NCBI Taxonomy" id="22666"/>
    <lineage>
        <taxon>Eukaryota</taxon>
        <taxon>Viridiplantae</taxon>
        <taxon>Streptophyta</taxon>
        <taxon>Embryophyta</taxon>
        <taxon>Tracheophyta</taxon>
        <taxon>Spermatophyta</taxon>
        <taxon>Magnoliopsida</taxon>
        <taxon>eudicotyledons</taxon>
        <taxon>Gunneridae</taxon>
        <taxon>Pentapetalae</taxon>
        <taxon>rosids</taxon>
        <taxon>malvids</taxon>
        <taxon>Myrtales</taxon>
        <taxon>Lythraceae</taxon>
        <taxon>Trapa</taxon>
    </lineage>
</organism>
<dbReference type="EMBL" id="JAXQNO010000012">
    <property type="protein sequence ID" value="KAK4787912.1"/>
    <property type="molecule type" value="Genomic_DNA"/>
</dbReference>
<dbReference type="Gene3D" id="1.20.1310.10">
    <property type="entry name" value="Cullin Repeats"/>
    <property type="match status" value="2"/>
</dbReference>
<dbReference type="InterPro" id="IPR045093">
    <property type="entry name" value="Cullin"/>
</dbReference>
<dbReference type="Proteomes" id="UP001346149">
    <property type="component" value="Unassembled WGS sequence"/>
</dbReference>
<feature type="domain" description="Cullin N-terminal" evidence="3">
    <location>
        <begin position="122"/>
        <end position="320"/>
    </location>
</feature>
<comment type="caution">
    <text evidence="4">The sequence shown here is derived from an EMBL/GenBank/DDBJ whole genome shotgun (WGS) entry which is preliminary data.</text>
</comment>
<dbReference type="PANTHER" id="PTHR11932">
    <property type="entry name" value="CULLIN"/>
    <property type="match status" value="1"/>
</dbReference>
<evidence type="ECO:0000313" key="4">
    <source>
        <dbReference type="EMBL" id="KAK4787912.1"/>
    </source>
</evidence>
<dbReference type="Pfam" id="PF00888">
    <property type="entry name" value="Cullin"/>
    <property type="match status" value="1"/>
</dbReference>
<evidence type="ECO:0000313" key="5">
    <source>
        <dbReference type="Proteomes" id="UP001346149"/>
    </source>
</evidence>
<dbReference type="SUPFAM" id="SSF74788">
    <property type="entry name" value="Cullin repeat-like"/>
    <property type="match status" value="1"/>
</dbReference>
<accession>A0AAN7LXH8</accession>
<feature type="region of interest" description="Disordered" evidence="2">
    <location>
        <begin position="1"/>
        <end position="33"/>
    </location>
</feature>
<evidence type="ECO:0000256" key="1">
    <source>
        <dbReference type="ARBA" id="ARBA00006019"/>
    </source>
</evidence>
<sequence length="320" mass="35712">MSHPVKRPAISASSSSGATATPSPCSQLYPPMKKAKSQSAVPCSCDSSKNGIYHHPHDFDPSSDNICEPNEIKSGGASTSRSVTANLSRKKATPPQPAKKQLVIKFVKAKPTLPANFEDDTWAKLKSAINAIFLKQPVSCDLENLFQAVNDLCLHRLGSNLYQRIEKECEGHISAAIQSLVGQSPDLAVFLSLVERCWQDLCNQMLMIRGIALYLDRTYVKQTPNVRSLWDIGLQLFRRHLSLCLEVEHKTVTGLLRMIERERLGESVDRTLLNHLLKMFTALGIYSETFEEPFLECTSEIYGAEGMKVMQQSDIPDYLR</sequence>
<dbReference type="AlphaFoldDB" id="A0AAN7LXH8"/>
<keyword evidence="5" id="KW-1185">Reference proteome</keyword>
<evidence type="ECO:0000256" key="2">
    <source>
        <dbReference type="SAM" id="MobiDB-lite"/>
    </source>
</evidence>
<protein>
    <recommendedName>
        <fullName evidence="3">Cullin N-terminal domain-containing protein</fullName>
    </recommendedName>
</protein>
<gene>
    <name evidence="4" type="ORF">SAY86_011745</name>
</gene>
<feature type="compositionally biased region" description="Polar residues" evidence="2">
    <location>
        <begin position="76"/>
        <end position="87"/>
    </location>
</feature>
<reference evidence="4 5" key="1">
    <citation type="journal article" date="2023" name="Hortic Res">
        <title>Pangenome of water caltrop reveals structural variations and asymmetric subgenome divergence after allopolyploidization.</title>
        <authorList>
            <person name="Zhang X."/>
            <person name="Chen Y."/>
            <person name="Wang L."/>
            <person name="Yuan Y."/>
            <person name="Fang M."/>
            <person name="Shi L."/>
            <person name="Lu R."/>
            <person name="Comes H.P."/>
            <person name="Ma Y."/>
            <person name="Chen Y."/>
            <person name="Huang G."/>
            <person name="Zhou Y."/>
            <person name="Zheng Z."/>
            <person name="Qiu Y."/>
        </authorList>
    </citation>
    <scope>NUCLEOTIDE SEQUENCE [LARGE SCALE GENOMIC DNA]</scope>
    <source>
        <tissue evidence="4">Mature leaves and different stages of flower and fruit</tissue>
    </source>
</reference>
<dbReference type="FunFam" id="1.20.1310.10:FF:000030">
    <property type="entry name" value="Cullin-4"/>
    <property type="match status" value="1"/>
</dbReference>